<comment type="caution">
    <text evidence="9">The sequence shown here is derived from an EMBL/GenBank/DDBJ whole genome shotgun (WGS) entry which is preliminary data.</text>
</comment>
<dbReference type="Pfam" id="PF13662">
    <property type="entry name" value="Toprim_4"/>
    <property type="match status" value="1"/>
</dbReference>
<name>S3B930_9BURK</name>
<dbReference type="Pfam" id="PF02132">
    <property type="entry name" value="RecR_ZnF"/>
    <property type="match status" value="1"/>
</dbReference>
<dbReference type="InterPro" id="IPR034137">
    <property type="entry name" value="TOPRIM_RecR"/>
</dbReference>
<dbReference type="InterPro" id="IPR006171">
    <property type="entry name" value="TOPRIM_dom"/>
</dbReference>
<dbReference type="InterPro" id="IPR023627">
    <property type="entry name" value="Rcmb_RecR"/>
</dbReference>
<keyword evidence="2 7" id="KW-0227">DNA damage</keyword>
<dbReference type="EMBL" id="ATCF01000030">
    <property type="protein sequence ID" value="EPD97848.1"/>
    <property type="molecule type" value="Genomic_DNA"/>
</dbReference>
<evidence type="ECO:0000259" key="8">
    <source>
        <dbReference type="PROSITE" id="PS50880"/>
    </source>
</evidence>
<evidence type="ECO:0000256" key="4">
    <source>
        <dbReference type="ARBA" id="ARBA00022833"/>
    </source>
</evidence>
<dbReference type="RefSeq" id="WP_005432470.1">
    <property type="nucleotide sequence ID" value="NZ_KE150481.1"/>
</dbReference>
<evidence type="ECO:0000256" key="1">
    <source>
        <dbReference type="ARBA" id="ARBA00022723"/>
    </source>
</evidence>
<dbReference type="InterPro" id="IPR000093">
    <property type="entry name" value="DNA_Rcmb_RecR"/>
</dbReference>
<dbReference type="NCBIfam" id="TIGR00615">
    <property type="entry name" value="recR"/>
    <property type="match status" value="1"/>
</dbReference>
<dbReference type="PROSITE" id="PS50880">
    <property type="entry name" value="TOPRIM"/>
    <property type="match status" value="1"/>
</dbReference>
<evidence type="ECO:0000313" key="9">
    <source>
        <dbReference type="EMBL" id="EPD97848.1"/>
    </source>
</evidence>
<keyword evidence="6 7" id="KW-0234">DNA repair</keyword>
<dbReference type="PATRIC" id="fig|1203554.3.peg.2067"/>
<protein>
    <recommendedName>
        <fullName evidence="7">Recombination protein RecR</fullName>
    </recommendedName>
</protein>
<dbReference type="GeneID" id="64062640"/>
<keyword evidence="1 7" id="KW-0479">Metal-binding</keyword>
<keyword evidence="3 7" id="KW-0863">Zinc-finger</keyword>
<organism evidence="9 10">
    <name type="scientific">Sutterella wadsworthensis HGA0223</name>
    <dbReference type="NCBI Taxonomy" id="1203554"/>
    <lineage>
        <taxon>Bacteria</taxon>
        <taxon>Pseudomonadati</taxon>
        <taxon>Pseudomonadota</taxon>
        <taxon>Betaproteobacteria</taxon>
        <taxon>Burkholderiales</taxon>
        <taxon>Sutterellaceae</taxon>
        <taxon>Sutterella</taxon>
    </lineage>
</organism>
<dbReference type="Pfam" id="PF21175">
    <property type="entry name" value="RecR_C"/>
    <property type="match status" value="1"/>
</dbReference>
<dbReference type="GO" id="GO:0008270">
    <property type="term" value="F:zinc ion binding"/>
    <property type="evidence" value="ECO:0007669"/>
    <property type="project" value="UniProtKB-KW"/>
</dbReference>
<dbReference type="Proteomes" id="UP000014400">
    <property type="component" value="Unassembled WGS sequence"/>
</dbReference>
<evidence type="ECO:0000256" key="3">
    <source>
        <dbReference type="ARBA" id="ARBA00022771"/>
    </source>
</evidence>
<dbReference type="Gene3D" id="3.40.1360.10">
    <property type="match status" value="1"/>
</dbReference>
<evidence type="ECO:0000313" key="10">
    <source>
        <dbReference type="Proteomes" id="UP000014400"/>
    </source>
</evidence>
<evidence type="ECO:0000256" key="6">
    <source>
        <dbReference type="ARBA" id="ARBA00023204"/>
    </source>
</evidence>
<dbReference type="InterPro" id="IPR015967">
    <property type="entry name" value="Rcmb_RecR_Znf"/>
</dbReference>
<keyword evidence="5 7" id="KW-0233">DNA recombination</keyword>
<evidence type="ECO:0000256" key="7">
    <source>
        <dbReference type="HAMAP-Rule" id="MF_00017"/>
    </source>
</evidence>
<accession>S3B930</accession>
<dbReference type="GO" id="GO:0006281">
    <property type="term" value="P:DNA repair"/>
    <property type="evidence" value="ECO:0007669"/>
    <property type="project" value="UniProtKB-UniRule"/>
</dbReference>
<feature type="zinc finger region" description="C4-type" evidence="7">
    <location>
        <begin position="60"/>
        <end position="75"/>
    </location>
</feature>
<dbReference type="PROSITE" id="PS01300">
    <property type="entry name" value="RECR"/>
    <property type="match status" value="1"/>
</dbReference>
<reference evidence="9 10" key="1">
    <citation type="submission" date="2013-04" db="EMBL/GenBank/DDBJ databases">
        <title>The Genome Sequence of Sutterella wadsworthensis HGA0223.</title>
        <authorList>
            <consortium name="The Broad Institute Genomics Platform"/>
            <person name="Earl A."/>
            <person name="Ward D."/>
            <person name="Feldgarden M."/>
            <person name="Gevers D."/>
            <person name="Schmidt T.M."/>
            <person name="Dover J."/>
            <person name="Dai D."/>
            <person name="Walker B."/>
            <person name="Young S."/>
            <person name="Zeng Q."/>
            <person name="Gargeya S."/>
            <person name="Fitzgerald M."/>
            <person name="Haas B."/>
            <person name="Abouelleil A."/>
            <person name="Allen A.W."/>
            <person name="Alvarado L."/>
            <person name="Arachchi H.M."/>
            <person name="Berlin A.M."/>
            <person name="Chapman S.B."/>
            <person name="Gainer-Dewar J."/>
            <person name="Goldberg J."/>
            <person name="Griggs A."/>
            <person name="Gujja S."/>
            <person name="Hansen M."/>
            <person name="Howarth C."/>
            <person name="Imamovic A."/>
            <person name="Ireland A."/>
            <person name="Larimer J."/>
            <person name="McCowan C."/>
            <person name="Murphy C."/>
            <person name="Pearson M."/>
            <person name="Poon T.W."/>
            <person name="Priest M."/>
            <person name="Roberts A."/>
            <person name="Saif S."/>
            <person name="Shea T."/>
            <person name="Sisk P."/>
            <person name="Sykes S."/>
            <person name="Wortman J."/>
            <person name="Nusbaum C."/>
            <person name="Birren B."/>
        </authorList>
    </citation>
    <scope>NUCLEOTIDE SEQUENCE [LARGE SCALE GENOMIC DNA]</scope>
    <source>
        <strain evidence="9 10">HGA0223</strain>
    </source>
</reference>
<dbReference type="SUPFAM" id="SSF111304">
    <property type="entry name" value="Recombination protein RecR"/>
    <property type="match status" value="1"/>
</dbReference>
<keyword evidence="10" id="KW-1185">Reference proteome</keyword>
<dbReference type="Pfam" id="PF21176">
    <property type="entry name" value="RecR_HhH"/>
    <property type="match status" value="1"/>
</dbReference>
<dbReference type="CDD" id="cd01025">
    <property type="entry name" value="TOPRIM_recR"/>
    <property type="match status" value="1"/>
</dbReference>
<gene>
    <name evidence="7" type="primary">recR</name>
    <name evidence="9" type="ORF">HMPREF1476_01989</name>
</gene>
<dbReference type="GO" id="GO:0006310">
    <property type="term" value="P:DNA recombination"/>
    <property type="evidence" value="ECO:0007669"/>
    <property type="project" value="UniProtKB-UniRule"/>
</dbReference>
<dbReference type="AlphaFoldDB" id="S3B930"/>
<sequence length="208" mass="22803">MPQESSPAIAALVKALEALPGYGPRSAQRAAFFLLSPKRRGELQALRQALADAETKVHRCPRCRTWCEGAVCEICADPSRDASLLCVVETVQDQMALEKSLNWPGLYFILGGRLSPMDDMGPTEIGFPELLVRIEEGLAENGLREIVVATSYTPEGDATAYYLMGAVKKRWPQLRITRLARGLPSGLEVEYTDLATIAAAIEDRRQIG</sequence>
<dbReference type="eggNOG" id="COG0353">
    <property type="taxonomic scope" value="Bacteria"/>
</dbReference>
<dbReference type="PANTHER" id="PTHR30446">
    <property type="entry name" value="RECOMBINATION PROTEIN RECR"/>
    <property type="match status" value="1"/>
</dbReference>
<dbReference type="HOGENOM" id="CLU_060739_1_2_4"/>
<comment type="similarity">
    <text evidence="7">Belongs to the RecR family.</text>
</comment>
<feature type="domain" description="Toprim" evidence="8">
    <location>
        <begin position="83"/>
        <end position="184"/>
    </location>
</feature>
<dbReference type="HAMAP" id="MF_00017">
    <property type="entry name" value="RecR"/>
    <property type="match status" value="1"/>
</dbReference>
<comment type="function">
    <text evidence="7">May play a role in DNA repair. It seems to be involved in an RecBC-independent recombinational process of DNA repair. It may act with RecF and RecO.</text>
</comment>
<keyword evidence="4 7" id="KW-0862">Zinc</keyword>
<proteinExistence type="inferred from homology"/>
<dbReference type="STRING" id="1203554.HMPREF1476_01989"/>
<evidence type="ECO:0000256" key="2">
    <source>
        <dbReference type="ARBA" id="ARBA00022763"/>
    </source>
</evidence>
<dbReference type="GO" id="GO:0003677">
    <property type="term" value="F:DNA binding"/>
    <property type="evidence" value="ECO:0007669"/>
    <property type="project" value="UniProtKB-UniRule"/>
</dbReference>
<dbReference type="PANTHER" id="PTHR30446:SF0">
    <property type="entry name" value="RECOMBINATION PROTEIN RECR"/>
    <property type="match status" value="1"/>
</dbReference>
<dbReference type="Gene3D" id="1.10.8.420">
    <property type="entry name" value="RecR Domain 1"/>
    <property type="match status" value="1"/>
</dbReference>
<evidence type="ECO:0000256" key="5">
    <source>
        <dbReference type="ARBA" id="ARBA00023172"/>
    </source>
</evidence>